<evidence type="ECO:0008006" key="6">
    <source>
        <dbReference type="Google" id="ProtNLM"/>
    </source>
</evidence>
<keyword evidence="2 3" id="KW-0732">Signal</keyword>
<name>A0A4U5PIU6_STECR</name>
<feature type="chain" id="PRO_5020921097" description="Insulin-like domain-containing protein" evidence="3">
    <location>
        <begin position="22"/>
        <end position="107"/>
    </location>
</feature>
<evidence type="ECO:0000256" key="1">
    <source>
        <dbReference type="ARBA" id="ARBA00009034"/>
    </source>
</evidence>
<evidence type="ECO:0000313" key="4">
    <source>
        <dbReference type="EMBL" id="TKR96559.1"/>
    </source>
</evidence>
<reference evidence="4 5" key="2">
    <citation type="journal article" date="2019" name="G3 (Bethesda)">
        <title>Hybrid Assembly of the Genome of the Entomopathogenic Nematode Steinernema carpocapsae Identifies the X-Chromosome.</title>
        <authorList>
            <person name="Serra L."/>
            <person name="Macchietto M."/>
            <person name="Macias-Munoz A."/>
            <person name="McGill C.J."/>
            <person name="Rodriguez I.M."/>
            <person name="Rodriguez B."/>
            <person name="Murad R."/>
            <person name="Mortazavi A."/>
        </authorList>
    </citation>
    <scope>NUCLEOTIDE SEQUENCE [LARGE SCALE GENOMIC DNA]</scope>
    <source>
        <strain evidence="4 5">ALL</strain>
    </source>
</reference>
<feature type="signal peptide" evidence="3">
    <location>
        <begin position="1"/>
        <end position="21"/>
    </location>
</feature>
<dbReference type="AlphaFoldDB" id="A0A4U5PIU6"/>
<dbReference type="EMBL" id="AZBU02000002">
    <property type="protein sequence ID" value="TKR96559.1"/>
    <property type="molecule type" value="Genomic_DNA"/>
</dbReference>
<comment type="caution">
    <text evidence="4">The sequence shown here is derived from an EMBL/GenBank/DDBJ whole genome shotgun (WGS) entry which is preliminary data.</text>
</comment>
<evidence type="ECO:0000256" key="3">
    <source>
        <dbReference type="SAM" id="SignalP"/>
    </source>
</evidence>
<dbReference type="InterPro" id="IPR036438">
    <property type="entry name" value="Insulin-like_sf"/>
</dbReference>
<gene>
    <name evidence="4" type="ORF">L596_010560</name>
</gene>
<dbReference type="InterPro" id="IPR022353">
    <property type="entry name" value="Insulin_CS"/>
</dbReference>
<proteinExistence type="inferred from homology"/>
<dbReference type="Proteomes" id="UP000298663">
    <property type="component" value="Unassembled WGS sequence"/>
</dbReference>
<accession>A0A4U5PIU6</accession>
<protein>
    <recommendedName>
        <fullName evidence="6">Insulin-like domain-containing protein</fullName>
    </recommendedName>
</protein>
<comment type="similarity">
    <text evidence="1">Belongs to the insulin family.</text>
</comment>
<sequence length="107" mass="12419">MWYHYVGLLLVLLGTIIALHAVPLRNNITYDIDVLIWRKLDAVVKVRRHVDGPRRLCGLSFTAEFRDLCSQKRRRRSVLTSFMKHCCSNGCTKTEIAQFCQGLQLRN</sequence>
<dbReference type="SUPFAM" id="SSF56994">
    <property type="entry name" value="Insulin-like"/>
    <property type="match status" value="1"/>
</dbReference>
<organism evidence="4 5">
    <name type="scientific">Steinernema carpocapsae</name>
    <name type="common">Entomopathogenic nematode</name>
    <dbReference type="NCBI Taxonomy" id="34508"/>
    <lineage>
        <taxon>Eukaryota</taxon>
        <taxon>Metazoa</taxon>
        <taxon>Ecdysozoa</taxon>
        <taxon>Nematoda</taxon>
        <taxon>Chromadorea</taxon>
        <taxon>Rhabditida</taxon>
        <taxon>Tylenchina</taxon>
        <taxon>Panagrolaimomorpha</taxon>
        <taxon>Strongyloidoidea</taxon>
        <taxon>Steinernematidae</taxon>
        <taxon>Steinernema</taxon>
    </lineage>
</organism>
<evidence type="ECO:0000313" key="5">
    <source>
        <dbReference type="Proteomes" id="UP000298663"/>
    </source>
</evidence>
<dbReference type="PROSITE" id="PS00262">
    <property type="entry name" value="INSULIN"/>
    <property type="match status" value="1"/>
</dbReference>
<evidence type="ECO:0000256" key="2">
    <source>
        <dbReference type="ARBA" id="ARBA00022729"/>
    </source>
</evidence>
<keyword evidence="5" id="KW-1185">Reference proteome</keyword>
<reference evidence="4 5" key="1">
    <citation type="journal article" date="2015" name="Genome Biol.">
        <title>Comparative genomics of Steinernema reveals deeply conserved gene regulatory networks.</title>
        <authorList>
            <person name="Dillman A.R."/>
            <person name="Macchietto M."/>
            <person name="Porter C.F."/>
            <person name="Rogers A."/>
            <person name="Williams B."/>
            <person name="Antoshechkin I."/>
            <person name="Lee M.M."/>
            <person name="Goodwin Z."/>
            <person name="Lu X."/>
            <person name="Lewis E.E."/>
            <person name="Goodrich-Blair H."/>
            <person name="Stock S.P."/>
            <person name="Adams B.J."/>
            <person name="Sternberg P.W."/>
            <person name="Mortazavi A."/>
        </authorList>
    </citation>
    <scope>NUCLEOTIDE SEQUENCE [LARGE SCALE GENOMIC DNA]</scope>
    <source>
        <strain evidence="4 5">ALL</strain>
    </source>
</reference>